<dbReference type="InterPro" id="IPR029058">
    <property type="entry name" value="AB_hydrolase_fold"/>
</dbReference>
<dbReference type="Pfam" id="PF00975">
    <property type="entry name" value="Thioesterase"/>
    <property type="match status" value="1"/>
</dbReference>
<evidence type="ECO:0000256" key="1">
    <source>
        <dbReference type="ARBA" id="ARBA00007169"/>
    </source>
</evidence>
<evidence type="ECO:0000259" key="2">
    <source>
        <dbReference type="Pfam" id="PF00975"/>
    </source>
</evidence>
<dbReference type="Gene3D" id="3.40.50.1820">
    <property type="entry name" value="alpha/beta hydrolase"/>
    <property type="match status" value="1"/>
</dbReference>
<comment type="similarity">
    <text evidence="1">Belongs to the thioesterase family.</text>
</comment>
<dbReference type="PANTHER" id="PTHR11487:SF0">
    <property type="entry name" value="S-ACYL FATTY ACID SYNTHASE THIOESTERASE, MEDIUM CHAIN"/>
    <property type="match status" value="1"/>
</dbReference>
<keyword evidence="4" id="KW-1185">Reference proteome</keyword>
<accession>A0A1Y1IDG2</accession>
<dbReference type="STRING" id="105231.A0A1Y1IDG2"/>
<dbReference type="OrthoDB" id="541883at2759"/>
<dbReference type="SUPFAM" id="SSF53474">
    <property type="entry name" value="alpha/beta-Hydrolases"/>
    <property type="match status" value="1"/>
</dbReference>
<dbReference type="EMBL" id="DF237305">
    <property type="protein sequence ID" value="GAQ87479.1"/>
    <property type="molecule type" value="Genomic_DNA"/>
</dbReference>
<dbReference type="PANTHER" id="PTHR11487">
    <property type="entry name" value="THIOESTERASE"/>
    <property type="match status" value="1"/>
</dbReference>
<dbReference type="InterPro" id="IPR001031">
    <property type="entry name" value="Thioesterase"/>
</dbReference>
<dbReference type="Proteomes" id="UP000054558">
    <property type="component" value="Unassembled WGS sequence"/>
</dbReference>
<dbReference type="OMA" id="HFYLSEG"/>
<dbReference type="AlphaFoldDB" id="A0A1Y1IDG2"/>
<name>A0A1Y1IDG2_KLENI</name>
<dbReference type="GO" id="GO:0008610">
    <property type="term" value="P:lipid biosynthetic process"/>
    <property type="evidence" value="ECO:0000318"/>
    <property type="project" value="GO_Central"/>
</dbReference>
<gene>
    <name evidence="3" type="ORF">KFL_003560060</name>
</gene>
<sequence length="265" mass="29847">MKDTLWISRTEGVDCSTQEVQLCLACFPAAGTGAWVFNRFARDLPQDIEVLPIEYPGSGQRSLEKRHTSMQDIVQPCVAALLPVLAEKPVALFGHSLGAWIAFEVAHQLEERGVALKRLYACAERAPHLSAVSYDVDPTTFHVLDEPAFWHAFERRYGLPRALQTEVARRFAYPRLRADLEVFETYVPSTSRRLDCDLVAIGAESDPRYTPDQISAWRQHTAGAFEERWFAGGHQFVREDPETLLAYLKEDLARTIQGQNTPTAS</sequence>
<evidence type="ECO:0000313" key="3">
    <source>
        <dbReference type="EMBL" id="GAQ87479.1"/>
    </source>
</evidence>
<reference evidence="3 4" key="1">
    <citation type="journal article" date="2014" name="Nat. Commun.">
        <title>Klebsormidium flaccidum genome reveals primary factors for plant terrestrial adaptation.</title>
        <authorList>
            <person name="Hori K."/>
            <person name="Maruyama F."/>
            <person name="Fujisawa T."/>
            <person name="Togashi T."/>
            <person name="Yamamoto N."/>
            <person name="Seo M."/>
            <person name="Sato S."/>
            <person name="Yamada T."/>
            <person name="Mori H."/>
            <person name="Tajima N."/>
            <person name="Moriyama T."/>
            <person name="Ikeuchi M."/>
            <person name="Watanabe M."/>
            <person name="Wada H."/>
            <person name="Kobayashi K."/>
            <person name="Saito M."/>
            <person name="Masuda T."/>
            <person name="Sasaki-Sekimoto Y."/>
            <person name="Mashiguchi K."/>
            <person name="Awai K."/>
            <person name="Shimojima M."/>
            <person name="Masuda S."/>
            <person name="Iwai M."/>
            <person name="Nobusawa T."/>
            <person name="Narise T."/>
            <person name="Kondo S."/>
            <person name="Saito H."/>
            <person name="Sato R."/>
            <person name="Murakawa M."/>
            <person name="Ihara Y."/>
            <person name="Oshima-Yamada Y."/>
            <person name="Ohtaka K."/>
            <person name="Satoh M."/>
            <person name="Sonobe K."/>
            <person name="Ishii M."/>
            <person name="Ohtani R."/>
            <person name="Kanamori-Sato M."/>
            <person name="Honoki R."/>
            <person name="Miyazaki D."/>
            <person name="Mochizuki H."/>
            <person name="Umetsu J."/>
            <person name="Higashi K."/>
            <person name="Shibata D."/>
            <person name="Kamiya Y."/>
            <person name="Sato N."/>
            <person name="Nakamura Y."/>
            <person name="Tabata S."/>
            <person name="Ida S."/>
            <person name="Kurokawa K."/>
            <person name="Ohta H."/>
        </authorList>
    </citation>
    <scope>NUCLEOTIDE SEQUENCE [LARGE SCALE GENOMIC DNA]</scope>
    <source>
        <strain evidence="3 4">NIES-2285</strain>
    </source>
</reference>
<evidence type="ECO:0000313" key="4">
    <source>
        <dbReference type="Proteomes" id="UP000054558"/>
    </source>
</evidence>
<organism evidence="3 4">
    <name type="scientific">Klebsormidium nitens</name>
    <name type="common">Green alga</name>
    <name type="synonym">Ulothrix nitens</name>
    <dbReference type="NCBI Taxonomy" id="105231"/>
    <lineage>
        <taxon>Eukaryota</taxon>
        <taxon>Viridiplantae</taxon>
        <taxon>Streptophyta</taxon>
        <taxon>Klebsormidiophyceae</taxon>
        <taxon>Klebsormidiales</taxon>
        <taxon>Klebsormidiaceae</taxon>
        <taxon>Klebsormidium</taxon>
    </lineage>
</organism>
<proteinExistence type="inferred from homology"/>
<protein>
    <submittedName>
        <fullName evidence="3">Oleoyl-(Acyl-carrier-protein) hydrolas</fullName>
    </submittedName>
</protein>
<dbReference type="InterPro" id="IPR012223">
    <property type="entry name" value="TEII"/>
</dbReference>
<feature type="domain" description="Thioesterase" evidence="2">
    <location>
        <begin position="24"/>
        <end position="245"/>
    </location>
</feature>